<protein>
    <submittedName>
        <fullName evidence="2">Uncharacterized protein</fullName>
    </submittedName>
</protein>
<dbReference type="WBParaSite" id="nRc.2.0.1.t22460-RA">
    <property type="protein sequence ID" value="nRc.2.0.1.t22460-RA"/>
    <property type="gene ID" value="nRc.2.0.1.g22460"/>
</dbReference>
<reference evidence="2" key="1">
    <citation type="submission" date="2022-11" db="UniProtKB">
        <authorList>
            <consortium name="WormBaseParasite"/>
        </authorList>
    </citation>
    <scope>IDENTIFICATION</scope>
</reference>
<accession>A0A915J9M6</accession>
<keyword evidence="1" id="KW-1185">Reference proteome</keyword>
<sequence>MINGSIKGGSYNDRKSWTCCFEKRKMSGFLGGAGAVPPLANVGVGVTIPTRAQHKWPGSGPVDWLQHQSYKKAEFC</sequence>
<organism evidence="1 2">
    <name type="scientific">Romanomermis culicivorax</name>
    <name type="common">Nematode worm</name>
    <dbReference type="NCBI Taxonomy" id="13658"/>
    <lineage>
        <taxon>Eukaryota</taxon>
        <taxon>Metazoa</taxon>
        <taxon>Ecdysozoa</taxon>
        <taxon>Nematoda</taxon>
        <taxon>Enoplea</taxon>
        <taxon>Dorylaimia</taxon>
        <taxon>Mermithida</taxon>
        <taxon>Mermithoidea</taxon>
        <taxon>Mermithidae</taxon>
        <taxon>Romanomermis</taxon>
    </lineage>
</organism>
<evidence type="ECO:0000313" key="2">
    <source>
        <dbReference type="WBParaSite" id="nRc.2.0.1.t22460-RA"/>
    </source>
</evidence>
<dbReference type="AlphaFoldDB" id="A0A915J9M6"/>
<evidence type="ECO:0000313" key="1">
    <source>
        <dbReference type="Proteomes" id="UP000887565"/>
    </source>
</evidence>
<name>A0A915J9M6_ROMCU</name>
<proteinExistence type="predicted"/>
<dbReference type="Proteomes" id="UP000887565">
    <property type="component" value="Unplaced"/>
</dbReference>